<keyword evidence="3" id="KW-1185">Reference proteome</keyword>
<accession>A0AAE1Z4S7</accession>
<name>A0AAE1Z4S7_9LAMI</name>
<sequence length="138" mass="15330">MGAAAGTEETEIRNMIENGDLCLEDIMEDLNGIVGLDEERESESCWNVDSGEKGSSWKSIGEWNLMSSPAGNSWEWDWNHDDAAGRPGAGNEEWGQEENTLSWLWDGDTAATGDCADGDAEMDRRREKHNAMLSWLMS</sequence>
<organism evidence="2 3">
    <name type="scientific">Sesamum alatum</name>
    <dbReference type="NCBI Taxonomy" id="300844"/>
    <lineage>
        <taxon>Eukaryota</taxon>
        <taxon>Viridiplantae</taxon>
        <taxon>Streptophyta</taxon>
        <taxon>Embryophyta</taxon>
        <taxon>Tracheophyta</taxon>
        <taxon>Spermatophyta</taxon>
        <taxon>Magnoliopsida</taxon>
        <taxon>eudicotyledons</taxon>
        <taxon>Gunneridae</taxon>
        <taxon>Pentapetalae</taxon>
        <taxon>asterids</taxon>
        <taxon>lamiids</taxon>
        <taxon>Lamiales</taxon>
        <taxon>Pedaliaceae</taxon>
        <taxon>Sesamum</taxon>
    </lineage>
</organism>
<evidence type="ECO:0000313" key="2">
    <source>
        <dbReference type="EMBL" id="KAK4441817.1"/>
    </source>
</evidence>
<reference evidence="2" key="2">
    <citation type="journal article" date="2024" name="Plant">
        <title>Genomic evolution and insights into agronomic trait innovations of Sesamum species.</title>
        <authorList>
            <person name="Miao H."/>
            <person name="Wang L."/>
            <person name="Qu L."/>
            <person name="Liu H."/>
            <person name="Sun Y."/>
            <person name="Le M."/>
            <person name="Wang Q."/>
            <person name="Wei S."/>
            <person name="Zheng Y."/>
            <person name="Lin W."/>
            <person name="Duan Y."/>
            <person name="Cao H."/>
            <person name="Xiong S."/>
            <person name="Wang X."/>
            <person name="Wei L."/>
            <person name="Li C."/>
            <person name="Ma Q."/>
            <person name="Ju M."/>
            <person name="Zhao R."/>
            <person name="Li G."/>
            <person name="Mu C."/>
            <person name="Tian Q."/>
            <person name="Mei H."/>
            <person name="Zhang T."/>
            <person name="Gao T."/>
            <person name="Zhang H."/>
        </authorList>
    </citation>
    <scope>NUCLEOTIDE SEQUENCE</scope>
    <source>
        <strain evidence="2">3651</strain>
    </source>
</reference>
<evidence type="ECO:0000256" key="1">
    <source>
        <dbReference type="SAM" id="MobiDB-lite"/>
    </source>
</evidence>
<comment type="caution">
    <text evidence="2">The sequence shown here is derived from an EMBL/GenBank/DDBJ whole genome shotgun (WGS) entry which is preliminary data.</text>
</comment>
<protein>
    <submittedName>
        <fullName evidence="2">Uncharacterized protein</fullName>
    </submittedName>
</protein>
<feature type="region of interest" description="Disordered" evidence="1">
    <location>
        <begin position="74"/>
        <end position="97"/>
    </location>
</feature>
<evidence type="ECO:0000313" key="3">
    <source>
        <dbReference type="Proteomes" id="UP001293254"/>
    </source>
</evidence>
<gene>
    <name evidence="2" type="ORF">Salat_0516600</name>
</gene>
<dbReference type="EMBL" id="JACGWO010000001">
    <property type="protein sequence ID" value="KAK4441817.1"/>
    <property type="molecule type" value="Genomic_DNA"/>
</dbReference>
<dbReference type="AlphaFoldDB" id="A0AAE1Z4S7"/>
<proteinExistence type="predicted"/>
<reference evidence="2" key="1">
    <citation type="submission" date="2020-06" db="EMBL/GenBank/DDBJ databases">
        <authorList>
            <person name="Li T."/>
            <person name="Hu X."/>
            <person name="Zhang T."/>
            <person name="Song X."/>
            <person name="Zhang H."/>
            <person name="Dai N."/>
            <person name="Sheng W."/>
            <person name="Hou X."/>
            <person name="Wei L."/>
        </authorList>
    </citation>
    <scope>NUCLEOTIDE SEQUENCE</scope>
    <source>
        <strain evidence="2">3651</strain>
        <tissue evidence="2">Leaf</tissue>
    </source>
</reference>
<dbReference type="Proteomes" id="UP001293254">
    <property type="component" value="Unassembled WGS sequence"/>
</dbReference>